<feature type="signal peptide" evidence="1">
    <location>
        <begin position="1"/>
        <end position="17"/>
    </location>
</feature>
<dbReference type="GeneID" id="81603768"/>
<dbReference type="EMBL" id="JAPVEA010000008">
    <property type="protein sequence ID" value="KAJ5439145.1"/>
    <property type="molecule type" value="Genomic_DNA"/>
</dbReference>
<keyword evidence="1" id="KW-0732">Signal</keyword>
<proteinExistence type="predicted"/>
<dbReference type="AlphaFoldDB" id="A0AAD6BYU6"/>
<gene>
    <name evidence="2" type="ORF">N7458_010143</name>
</gene>
<evidence type="ECO:0000313" key="2">
    <source>
        <dbReference type="EMBL" id="KAJ5439145.1"/>
    </source>
</evidence>
<organism evidence="2 3">
    <name type="scientific">Penicillium daleae</name>
    <dbReference type="NCBI Taxonomy" id="63821"/>
    <lineage>
        <taxon>Eukaryota</taxon>
        <taxon>Fungi</taxon>
        <taxon>Dikarya</taxon>
        <taxon>Ascomycota</taxon>
        <taxon>Pezizomycotina</taxon>
        <taxon>Eurotiomycetes</taxon>
        <taxon>Eurotiomycetidae</taxon>
        <taxon>Eurotiales</taxon>
        <taxon>Aspergillaceae</taxon>
        <taxon>Penicillium</taxon>
    </lineage>
</organism>
<accession>A0AAD6BYU6</accession>
<dbReference type="RefSeq" id="XP_056762374.1">
    <property type="nucleotide sequence ID" value="XM_056913525.1"/>
</dbReference>
<keyword evidence="3" id="KW-1185">Reference proteome</keyword>
<feature type="chain" id="PRO_5042239765" evidence="1">
    <location>
        <begin position="18"/>
        <end position="348"/>
    </location>
</feature>
<sequence length="348" mass="37230">MPLFTYILFFLIGNGLCQVPANEEMNYIARRIAVADGPLQTPSPYLPNPINFFHDAAVDTLSQTLAKRKAACVRHHTTTSATTTKASLSCGWQGPDPDRGDGQAACVCNGRTLPLLTNTAATNVYQSCDYTSMPGPTVTNPISIPSTTWTSNCRVCTDIGGAEIYTSTCTTQPGCKPTPTATVEVRLSNNSILAGDVMGVDQGATYRKTAYSALQQKCSGGANKCDSTTAAALKNIPILEGGLGEMEEILFTVQQSAYSSSENRDKMMAAVAVAWFNATKCQEETYKTGITVSRTTTIHIPALILNPRQKREASPCVDCDPPPVHEAHTTICVGPDEIGMLSEIFGEQ</sequence>
<evidence type="ECO:0000313" key="3">
    <source>
        <dbReference type="Proteomes" id="UP001213681"/>
    </source>
</evidence>
<reference evidence="2" key="1">
    <citation type="submission" date="2022-12" db="EMBL/GenBank/DDBJ databases">
        <authorList>
            <person name="Petersen C."/>
        </authorList>
    </citation>
    <scope>NUCLEOTIDE SEQUENCE</scope>
    <source>
        <strain evidence="2">IBT 16125</strain>
    </source>
</reference>
<reference evidence="2" key="2">
    <citation type="journal article" date="2023" name="IMA Fungus">
        <title>Comparative genomic study of the Penicillium genus elucidates a diverse pangenome and 15 lateral gene transfer events.</title>
        <authorList>
            <person name="Petersen C."/>
            <person name="Sorensen T."/>
            <person name="Nielsen M.R."/>
            <person name="Sondergaard T.E."/>
            <person name="Sorensen J.L."/>
            <person name="Fitzpatrick D.A."/>
            <person name="Frisvad J.C."/>
            <person name="Nielsen K.L."/>
        </authorList>
    </citation>
    <scope>NUCLEOTIDE SEQUENCE</scope>
    <source>
        <strain evidence="2">IBT 16125</strain>
    </source>
</reference>
<name>A0AAD6BYU6_9EURO</name>
<dbReference type="Proteomes" id="UP001213681">
    <property type="component" value="Unassembled WGS sequence"/>
</dbReference>
<protein>
    <submittedName>
        <fullName evidence="2">Uncharacterized protein</fullName>
    </submittedName>
</protein>
<evidence type="ECO:0000256" key="1">
    <source>
        <dbReference type="SAM" id="SignalP"/>
    </source>
</evidence>
<comment type="caution">
    <text evidence="2">The sequence shown here is derived from an EMBL/GenBank/DDBJ whole genome shotgun (WGS) entry which is preliminary data.</text>
</comment>